<name>A0A930VPN9_9ACTN</name>
<evidence type="ECO:0000256" key="2">
    <source>
        <dbReference type="ARBA" id="ARBA00005551"/>
    </source>
</evidence>
<comment type="subcellular location">
    <subcellularLocation>
        <location evidence="1">Membrane</location>
        <topology evidence="1">Multi-pass membrane protein</topology>
    </subcellularLocation>
</comment>
<dbReference type="PANTHER" id="PTHR43562">
    <property type="entry name" value="NAPA-TYPE SODIUM/HYDROGEN ANTIPORTER"/>
    <property type="match status" value="1"/>
</dbReference>
<feature type="transmembrane region" description="Helical" evidence="11">
    <location>
        <begin position="105"/>
        <end position="127"/>
    </location>
</feature>
<keyword evidence="3" id="KW-0813">Transport</keyword>
<dbReference type="GO" id="GO:0006814">
    <property type="term" value="P:sodium ion transport"/>
    <property type="evidence" value="ECO:0007669"/>
    <property type="project" value="UniProtKB-KW"/>
</dbReference>
<dbReference type="Gene3D" id="1.20.1530.20">
    <property type="match status" value="1"/>
</dbReference>
<evidence type="ECO:0000256" key="4">
    <source>
        <dbReference type="ARBA" id="ARBA00022449"/>
    </source>
</evidence>
<dbReference type="GO" id="GO:1902600">
    <property type="term" value="P:proton transmembrane transport"/>
    <property type="evidence" value="ECO:0007669"/>
    <property type="project" value="InterPro"/>
</dbReference>
<comment type="caution">
    <text evidence="13">The sequence shown here is derived from an EMBL/GenBank/DDBJ whole genome shotgun (WGS) entry which is preliminary data.</text>
</comment>
<feature type="domain" description="Cation/H+ exchanger transmembrane" evidence="12">
    <location>
        <begin position="20"/>
        <end position="422"/>
    </location>
</feature>
<keyword evidence="7" id="KW-0915">Sodium</keyword>
<dbReference type="GO" id="GO:0015297">
    <property type="term" value="F:antiporter activity"/>
    <property type="evidence" value="ECO:0007669"/>
    <property type="project" value="UniProtKB-KW"/>
</dbReference>
<dbReference type="GO" id="GO:0016020">
    <property type="term" value="C:membrane"/>
    <property type="evidence" value="ECO:0007669"/>
    <property type="project" value="UniProtKB-SubCell"/>
</dbReference>
<dbReference type="PANTHER" id="PTHR43562:SF3">
    <property type="entry name" value="SODIUM ION_PROTON EXCHANGER (EUROFUNG)"/>
    <property type="match status" value="1"/>
</dbReference>
<evidence type="ECO:0000256" key="6">
    <source>
        <dbReference type="ARBA" id="ARBA00022989"/>
    </source>
</evidence>
<feature type="transmembrane region" description="Helical" evidence="11">
    <location>
        <begin position="139"/>
        <end position="163"/>
    </location>
</feature>
<protein>
    <submittedName>
        <fullName evidence="13">Cation:proton antiporter</fullName>
    </submittedName>
</protein>
<feature type="transmembrane region" description="Helical" evidence="11">
    <location>
        <begin position="37"/>
        <end position="55"/>
    </location>
</feature>
<keyword evidence="4" id="KW-0050">Antiport</keyword>
<comment type="similarity">
    <text evidence="2">Belongs to the monovalent cation:proton antiporter 2 (CPA2) transporter (TC 2.A.37) family.</text>
</comment>
<feature type="transmembrane region" description="Helical" evidence="11">
    <location>
        <begin position="12"/>
        <end position="30"/>
    </location>
</feature>
<feature type="transmembrane region" description="Helical" evidence="11">
    <location>
        <begin position="222"/>
        <end position="240"/>
    </location>
</feature>
<keyword evidence="6 11" id="KW-1133">Transmembrane helix</keyword>
<feature type="transmembrane region" description="Helical" evidence="11">
    <location>
        <begin position="399"/>
        <end position="419"/>
    </location>
</feature>
<evidence type="ECO:0000256" key="3">
    <source>
        <dbReference type="ARBA" id="ARBA00022448"/>
    </source>
</evidence>
<evidence type="ECO:0000256" key="7">
    <source>
        <dbReference type="ARBA" id="ARBA00023053"/>
    </source>
</evidence>
<accession>A0A930VPN9</accession>
<keyword evidence="5 11" id="KW-0812">Transmembrane</keyword>
<evidence type="ECO:0000256" key="10">
    <source>
        <dbReference type="ARBA" id="ARBA00023201"/>
    </source>
</evidence>
<feature type="transmembrane region" description="Helical" evidence="11">
    <location>
        <begin position="75"/>
        <end position="93"/>
    </location>
</feature>
<evidence type="ECO:0000256" key="5">
    <source>
        <dbReference type="ARBA" id="ARBA00022692"/>
    </source>
</evidence>
<keyword evidence="10" id="KW-0739">Sodium transport</keyword>
<reference evidence="13" key="1">
    <citation type="submission" date="2020-11" db="EMBL/GenBank/DDBJ databases">
        <title>Nocardioides cynanchi sp. nov., isolated from soil of rhizosphere of Cynanchum wilfordii.</title>
        <authorList>
            <person name="Lee J.-S."/>
            <person name="Suh M.K."/>
            <person name="Kim J.-S."/>
        </authorList>
    </citation>
    <scope>NUCLEOTIDE SEQUENCE</scope>
    <source>
        <strain evidence="13">KCTC 19276</strain>
    </source>
</reference>
<sequence>MVLGGADLAQLLLALGLLVVVAHVVGHLFVVLRQPRVIGEIVGGLLLGPTVLGALEPGWHDALLPDTGPTAAVLGWSYQLGLILLMFCSGAELRASLRPGEGRLVGIVTVLGVTVPFAAGLAVFWTVDPSGLEGTAGNRTALTLVFGLAIAVTSIPVISRIMVDLDIIHTSFARVVLGIAVLEDVVVYVVLALALGLVETPGQQTFGIPALLSLTSGSSAELTFHVVATLTFLTVMLLVAPRLFARLRGARWNVLATSSPIAFHIVFLFTVTLAALALGITAIFGAFLAGIAASSQDDPGARQVRESVKGFAFAYFVPVYFAIVGVQLDLVHAFDPLFFGWFLVFACGVKTASAYLGARLAGEPATGARNLALATNARGGPGIVLASVAWGAGIVSESFYTSLVLLAIVTSMVTGSWLGHVVSSGAELRAEPPPPIDVHPAAPFVGVPHDH</sequence>
<dbReference type="InterPro" id="IPR038770">
    <property type="entry name" value="Na+/solute_symporter_sf"/>
</dbReference>
<evidence type="ECO:0000256" key="11">
    <source>
        <dbReference type="SAM" id="Phobius"/>
    </source>
</evidence>
<keyword evidence="9 11" id="KW-0472">Membrane</keyword>
<feature type="transmembrane region" description="Helical" evidence="11">
    <location>
        <begin position="261"/>
        <end position="292"/>
    </location>
</feature>
<evidence type="ECO:0000256" key="8">
    <source>
        <dbReference type="ARBA" id="ARBA00023065"/>
    </source>
</evidence>
<keyword evidence="14" id="KW-1185">Reference proteome</keyword>
<evidence type="ECO:0000256" key="9">
    <source>
        <dbReference type="ARBA" id="ARBA00023136"/>
    </source>
</evidence>
<gene>
    <name evidence="13" type="ORF">ISU10_13305</name>
</gene>
<feature type="transmembrane region" description="Helical" evidence="11">
    <location>
        <begin position="175"/>
        <end position="198"/>
    </location>
</feature>
<evidence type="ECO:0000259" key="12">
    <source>
        <dbReference type="Pfam" id="PF00999"/>
    </source>
</evidence>
<proteinExistence type="inferred from homology"/>
<dbReference type="InterPro" id="IPR006153">
    <property type="entry name" value="Cation/H_exchanger_TM"/>
</dbReference>
<dbReference type="EMBL" id="JADKPO010000016">
    <property type="protein sequence ID" value="MBF4768743.1"/>
    <property type="molecule type" value="Genomic_DNA"/>
</dbReference>
<feature type="transmembrane region" description="Helical" evidence="11">
    <location>
        <begin position="312"/>
        <end position="331"/>
    </location>
</feature>
<dbReference type="AlphaFoldDB" id="A0A930VPN9"/>
<organism evidence="13 14">
    <name type="scientific">Nocardioides agariphilus</name>
    <dbReference type="NCBI Taxonomy" id="433664"/>
    <lineage>
        <taxon>Bacteria</taxon>
        <taxon>Bacillati</taxon>
        <taxon>Actinomycetota</taxon>
        <taxon>Actinomycetes</taxon>
        <taxon>Propionibacteriales</taxon>
        <taxon>Nocardioidaceae</taxon>
        <taxon>Nocardioides</taxon>
    </lineage>
</organism>
<keyword evidence="8" id="KW-0406">Ion transport</keyword>
<evidence type="ECO:0000256" key="1">
    <source>
        <dbReference type="ARBA" id="ARBA00004141"/>
    </source>
</evidence>
<evidence type="ECO:0000313" key="13">
    <source>
        <dbReference type="EMBL" id="MBF4768743.1"/>
    </source>
</evidence>
<dbReference type="Proteomes" id="UP000660668">
    <property type="component" value="Unassembled WGS sequence"/>
</dbReference>
<evidence type="ECO:0000313" key="14">
    <source>
        <dbReference type="Proteomes" id="UP000660668"/>
    </source>
</evidence>
<dbReference type="RefSeq" id="WP_194696882.1">
    <property type="nucleotide sequence ID" value="NZ_JADKPO010000016.1"/>
</dbReference>
<dbReference type="Pfam" id="PF00999">
    <property type="entry name" value="Na_H_Exchanger"/>
    <property type="match status" value="1"/>
</dbReference>
<feature type="transmembrane region" description="Helical" evidence="11">
    <location>
        <begin position="338"/>
        <end position="358"/>
    </location>
</feature>